<accession>A0ABV6QJ49</accession>
<organism evidence="1 2">
    <name type="scientific">Kribbella deserti</name>
    <dbReference type="NCBI Taxonomy" id="1926257"/>
    <lineage>
        <taxon>Bacteria</taxon>
        <taxon>Bacillati</taxon>
        <taxon>Actinomycetota</taxon>
        <taxon>Actinomycetes</taxon>
        <taxon>Propionibacteriales</taxon>
        <taxon>Kribbellaceae</taxon>
        <taxon>Kribbella</taxon>
    </lineage>
</organism>
<proteinExistence type="predicted"/>
<name>A0ABV6QJ49_9ACTN</name>
<dbReference type="EMBL" id="JBHLTC010000012">
    <property type="protein sequence ID" value="MFC0624672.1"/>
    <property type="molecule type" value="Genomic_DNA"/>
</dbReference>
<comment type="caution">
    <text evidence="1">The sequence shown here is derived from an EMBL/GenBank/DDBJ whole genome shotgun (WGS) entry which is preliminary data.</text>
</comment>
<evidence type="ECO:0000313" key="1">
    <source>
        <dbReference type="EMBL" id="MFC0624672.1"/>
    </source>
</evidence>
<dbReference type="Proteomes" id="UP001589890">
    <property type="component" value="Unassembled WGS sequence"/>
</dbReference>
<protein>
    <submittedName>
        <fullName evidence="1">Uncharacterized protein</fullName>
    </submittedName>
</protein>
<evidence type="ECO:0000313" key="2">
    <source>
        <dbReference type="Proteomes" id="UP001589890"/>
    </source>
</evidence>
<reference evidence="1 2" key="1">
    <citation type="submission" date="2024-09" db="EMBL/GenBank/DDBJ databases">
        <authorList>
            <person name="Sun Q."/>
            <person name="Mori K."/>
        </authorList>
    </citation>
    <scope>NUCLEOTIDE SEQUENCE [LARGE SCALE GENOMIC DNA]</scope>
    <source>
        <strain evidence="1 2">CGMCC 1.15906</strain>
    </source>
</reference>
<sequence length="101" mass="11052">MTTRQQVAEVLAAFLAEHYSATGVDLVDAAMTDPRLRRLVAIHAQLPAVVEASAEECFRCACAESNDEACGCRQTAQQANDLLYKSAEAIRHRLHRLTPPS</sequence>
<dbReference type="RefSeq" id="WP_380046279.1">
    <property type="nucleotide sequence ID" value="NZ_JBHLTC010000012.1"/>
</dbReference>
<gene>
    <name evidence="1" type="ORF">ACFFGN_11410</name>
</gene>
<keyword evidence="2" id="KW-1185">Reference proteome</keyword>